<dbReference type="EMBL" id="JABFRW010000200">
    <property type="protein sequence ID" value="NOT35510.1"/>
    <property type="molecule type" value="Genomic_DNA"/>
</dbReference>
<comment type="caution">
    <text evidence="1">The sequence shown here is derived from an EMBL/GenBank/DDBJ whole genome shotgun (WGS) entry which is preliminary data.</text>
</comment>
<name>A0A849SVX5_UNCEI</name>
<dbReference type="Gene3D" id="3.30.450.40">
    <property type="match status" value="2"/>
</dbReference>
<dbReference type="InterPro" id="IPR029016">
    <property type="entry name" value="GAF-like_dom_sf"/>
</dbReference>
<organism evidence="1 2">
    <name type="scientific">Eiseniibacteriota bacterium</name>
    <dbReference type="NCBI Taxonomy" id="2212470"/>
    <lineage>
        <taxon>Bacteria</taxon>
        <taxon>Candidatus Eiseniibacteriota</taxon>
    </lineage>
</organism>
<sequence length="572" mass="63983">MGAKQVVHSVKLLEDAWKSSRLETLVSSDPFTARRVASTETVSIAYRRLLARLNRRFDAHASGLFFFRNLAFDFIVHEGYPIDDDVIRDWRVTESEGIVGTVARTHAPFFGRVSRRRKDYRKLHPDTRYQVTVPIFEPRSRQLLAVLNLEFANRPPHITRSLLSPEFGIALGSRLVGLLRRLQHHRLAYSARQLKDSGTALGNDARLRRIAKALHALLHRDAEVAILLRRGISLQLRAAATAGLNSKQIRDNAAGLQIDLAERRSGIVLKVARTGREIYSPNVTTSEDYRPVKLSTRSQFTVPLVSGGRLVGVLLLGSPIPYGIPKLLRPLILVYAALAAQMIDGIMASETAVDQERLDAIGLRLAERRLDEISRTGRLAPGDVHLLTEVITRSRRQLERRVALLDPVSSGLHMRVRDALIHTSARRDGAPAKGSLARNHFEELASSLLKVGRNAQIGLPPRHLRTVLLSMVGIAHASAGPERLRAIQIRCDRTEGSKQERFLKLTVAVPDQSAEILDFLPPETRSFTRETVLFDSNALDELCSRYSCFLGNRPRLLPLGGYELVFLLRIVR</sequence>
<dbReference type="AlphaFoldDB" id="A0A849SVX5"/>
<accession>A0A849SVX5</accession>
<gene>
    <name evidence="1" type="ORF">HOP12_15295</name>
</gene>
<dbReference type="SUPFAM" id="SSF55781">
    <property type="entry name" value="GAF domain-like"/>
    <property type="match status" value="2"/>
</dbReference>
<reference evidence="1 2" key="1">
    <citation type="submission" date="2020-04" db="EMBL/GenBank/DDBJ databases">
        <title>Metagenomic profiling of ammonia- and methane-oxidizing microorganisms in a Dutch drinking water treatment plant.</title>
        <authorList>
            <person name="Poghosyan L."/>
            <person name="Leucker S."/>
        </authorList>
    </citation>
    <scope>NUCLEOTIDE SEQUENCE [LARGE SCALE GENOMIC DNA]</scope>
    <source>
        <strain evidence="1">S-RSF-IL-03</strain>
    </source>
</reference>
<dbReference type="Proteomes" id="UP000580839">
    <property type="component" value="Unassembled WGS sequence"/>
</dbReference>
<evidence type="ECO:0000313" key="2">
    <source>
        <dbReference type="Proteomes" id="UP000580839"/>
    </source>
</evidence>
<protein>
    <submittedName>
        <fullName evidence="1">GAF domain-containing protein</fullName>
    </submittedName>
</protein>
<proteinExistence type="predicted"/>
<evidence type="ECO:0000313" key="1">
    <source>
        <dbReference type="EMBL" id="NOT35510.1"/>
    </source>
</evidence>